<dbReference type="Proteomes" id="UP000749010">
    <property type="component" value="Unassembled WGS sequence"/>
</dbReference>
<dbReference type="RefSeq" id="WP_169066654.1">
    <property type="nucleotide sequence ID" value="NZ_SPMY01000028.1"/>
</dbReference>
<accession>A0ABX1TZN4</accession>
<protein>
    <submittedName>
        <fullName evidence="1">Uncharacterized protein</fullName>
    </submittedName>
</protein>
<proteinExistence type="predicted"/>
<evidence type="ECO:0000313" key="2">
    <source>
        <dbReference type="Proteomes" id="UP000749010"/>
    </source>
</evidence>
<evidence type="ECO:0000313" key="1">
    <source>
        <dbReference type="EMBL" id="NMQ28195.1"/>
    </source>
</evidence>
<dbReference type="EMBL" id="SPMY01000028">
    <property type="protein sequence ID" value="NMQ28195.1"/>
    <property type="molecule type" value="Genomic_DNA"/>
</dbReference>
<sequence>MNVVFRINGREAIPVRAIPYMAETTVSADVLVRGLLRFDPIHPLYGLSAYELLAYGAGRKMEHLEWRPFAIKLQALHDGLERRQRNGELTSAEATAKWKRESAKTLPAGVFLWKDDFAAEHLRRYRRLSNEELFENRANWVERMKELISSPDDGETAELMAANGMPEDWREELQKSIDERAAEEPFNPENFFIYVPSSSSPNADETPADVSYAPVIDQDEIATVVDGFAEIFRAKPSSARTQMMHAEDGGDLVQMFEKWFDKPLSVLPVKQRPYADTYIPKWPELSAVERRVCAIEADRKAQETIALRFQQAHREQESLASSPLSQRTMRDAFHQFAGGNPVEDHPQSRFEEVNLSDEQCIELAQKGALTIRDWRALTGFGRGWAVAYLIKSEGVFFRKWTHEDMSEWPDDERDEMEDHNLTDPLLFPCTPVKLIDFVDTAPHELAGFDVPVAFRHAVRNSAISRKAEAADWREAARAVADEFFDHDTENKCRDSLDGYSARVMDELQLRKIHGPRGLIDNKRTVQRDALQGDKWWKYKKK</sequence>
<keyword evidence="2" id="KW-1185">Reference proteome</keyword>
<comment type="caution">
    <text evidence="1">The sequence shown here is derived from an EMBL/GenBank/DDBJ whole genome shotgun (WGS) entry which is preliminary data.</text>
</comment>
<gene>
    <name evidence="1" type="ORF">E4Q23_10785</name>
</gene>
<organism evidence="1 2">
    <name type="scientific">Candidatus Accumulibacter phosphatis</name>
    <dbReference type="NCBI Taxonomy" id="327160"/>
    <lineage>
        <taxon>Bacteria</taxon>
        <taxon>Pseudomonadati</taxon>
        <taxon>Pseudomonadota</taxon>
        <taxon>Betaproteobacteria</taxon>
        <taxon>Candidatus Accumulibacter</taxon>
    </lineage>
</organism>
<name>A0ABX1TZN4_9PROT</name>
<reference evidence="1 2" key="1">
    <citation type="submission" date="2019-03" db="EMBL/GenBank/DDBJ databases">
        <title>Metabolic reconstructions from genomes of highly enriched 'Candidatus Accumulibacter' and 'Candidatus Competibacter' bioreactor populations.</title>
        <authorList>
            <person name="Annavajhala M.K."/>
            <person name="Welles L."/>
            <person name="Abbas B."/>
            <person name="Sorokin D."/>
            <person name="Park H."/>
            <person name="Van Loosdrecht M."/>
            <person name="Chandran K."/>
        </authorList>
    </citation>
    <scope>NUCLEOTIDE SEQUENCE [LARGE SCALE GENOMIC DNA]</scope>
    <source>
        <strain evidence="1 2">SBR_S</strain>
    </source>
</reference>